<dbReference type="Pfam" id="PF04195">
    <property type="entry name" value="Transposase_28"/>
    <property type="match status" value="1"/>
</dbReference>
<name>A0ABR2N4I1_9ASPA</name>
<accession>A0ABR2N4I1</accession>
<comment type="caution">
    <text evidence="2">The sequence shown here is derived from an EMBL/GenBank/DDBJ whole genome shotgun (WGS) entry which is preliminary data.</text>
</comment>
<organism evidence="2 3">
    <name type="scientific">Platanthera guangdongensis</name>
    <dbReference type="NCBI Taxonomy" id="2320717"/>
    <lineage>
        <taxon>Eukaryota</taxon>
        <taxon>Viridiplantae</taxon>
        <taxon>Streptophyta</taxon>
        <taxon>Embryophyta</taxon>
        <taxon>Tracheophyta</taxon>
        <taxon>Spermatophyta</taxon>
        <taxon>Magnoliopsida</taxon>
        <taxon>Liliopsida</taxon>
        <taxon>Asparagales</taxon>
        <taxon>Orchidaceae</taxon>
        <taxon>Orchidoideae</taxon>
        <taxon>Orchideae</taxon>
        <taxon>Orchidinae</taxon>
        <taxon>Platanthera</taxon>
    </lineage>
</organism>
<evidence type="ECO:0000259" key="1">
    <source>
        <dbReference type="Pfam" id="PF04195"/>
    </source>
</evidence>
<feature type="domain" description="Transposase (putative) gypsy type" evidence="1">
    <location>
        <begin position="29"/>
        <end position="92"/>
    </location>
</feature>
<reference evidence="2 3" key="1">
    <citation type="journal article" date="2022" name="Nat. Plants">
        <title>Genomes of leafy and leafless Platanthera orchids illuminate the evolution of mycoheterotrophy.</title>
        <authorList>
            <person name="Li M.H."/>
            <person name="Liu K.W."/>
            <person name="Li Z."/>
            <person name="Lu H.C."/>
            <person name="Ye Q.L."/>
            <person name="Zhang D."/>
            <person name="Wang J.Y."/>
            <person name="Li Y.F."/>
            <person name="Zhong Z.M."/>
            <person name="Liu X."/>
            <person name="Yu X."/>
            <person name="Liu D.K."/>
            <person name="Tu X.D."/>
            <person name="Liu B."/>
            <person name="Hao Y."/>
            <person name="Liao X.Y."/>
            <person name="Jiang Y.T."/>
            <person name="Sun W.H."/>
            <person name="Chen J."/>
            <person name="Chen Y.Q."/>
            <person name="Ai Y."/>
            <person name="Zhai J.W."/>
            <person name="Wu S.S."/>
            <person name="Zhou Z."/>
            <person name="Hsiao Y.Y."/>
            <person name="Wu W.L."/>
            <person name="Chen Y.Y."/>
            <person name="Lin Y.F."/>
            <person name="Hsu J.L."/>
            <person name="Li C.Y."/>
            <person name="Wang Z.W."/>
            <person name="Zhao X."/>
            <person name="Zhong W.Y."/>
            <person name="Ma X.K."/>
            <person name="Ma L."/>
            <person name="Huang J."/>
            <person name="Chen G.Z."/>
            <person name="Huang M.Z."/>
            <person name="Huang L."/>
            <person name="Peng D.H."/>
            <person name="Luo Y.B."/>
            <person name="Zou S.Q."/>
            <person name="Chen S.P."/>
            <person name="Lan S."/>
            <person name="Tsai W.C."/>
            <person name="Van de Peer Y."/>
            <person name="Liu Z.J."/>
        </authorList>
    </citation>
    <scope>NUCLEOTIDE SEQUENCE [LARGE SCALE GENOMIC DNA]</scope>
    <source>
        <strain evidence="2">Lor288</strain>
    </source>
</reference>
<gene>
    <name evidence="2" type="ORF">KSP40_PGU001192</name>
</gene>
<evidence type="ECO:0000313" key="3">
    <source>
        <dbReference type="Proteomes" id="UP001412067"/>
    </source>
</evidence>
<evidence type="ECO:0000313" key="2">
    <source>
        <dbReference type="EMBL" id="KAK8971029.1"/>
    </source>
</evidence>
<dbReference type="EMBL" id="JBBWWR010000001">
    <property type="protein sequence ID" value="KAK8971029.1"/>
    <property type="molecule type" value="Genomic_DNA"/>
</dbReference>
<sequence length="194" mass="21940">MADSNILVRLPAHQERLNFSTATQIAIPVDHFDNGFKFPLLWELAAIFEHYGMVPGQLAPNTVAAICSFLSYLRSERIAFSMNIFRKIFSVRSITASGGRPYKGVIYFYCRGMKVVGLPNKIHNWTSRFLIFEGDLGFAHTYPQVRADSAFKNVQLNEMESAIVEFLANARLDIEHYLPLLASLADVTPEDSKY</sequence>
<keyword evidence="3" id="KW-1185">Reference proteome</keyword>
<proteinExistence type="predicted"/>
<dbReference type="Proteomes" id="UP001412067">
    <property type="component" value="Unassembled WGS sequence"/>
</dbReference>
<dbReference type="InterPro" id="IPR007321">
    <property type="entry name" value="Transposase_28"/>
</dbReference>
<protein>
    <recommendedName>
        <fullName evidence="1">Transposase (putative) gypsy type domain-containing protein</fullName>
    </recommendedName>
</protein>